<comment type="caution">
    <text evidence="8">The sequence shown here is derived from an EMBL/GenBank/DDBJ whole genome shotgun (WGS) entry which is preliminary data.</text>
</comment>
<proteinExistence type="predicted"/>
<dbReference type="InterPro" id="IPR036458">
    <property type="entry name" value="Na:dicarbo_symporter_sf"/>
</dbReference>
<evidence type="ECO:0000313" key="8">
    <source>
        <dbReference type="EMBL" id="MET3576310.1"/>
    </source>
</evidence>
<feature type="transmembrane region" description="Helical" evidence="7">
    <location>
        <begin position="12"/>
        <end position="32"/>
    </location>
</feature>
<dbReference type="RefSeq" id="WP_354198247.1">
    <property type="nucleotide sequence ID" value="NZ_JBEPLW010000020.1"/>
</dbReference>
<feature type="transmembrane region" description="Helical" evidence="7">
    <location>
        <begin position="321"/>
        <end position="341"/>
    </location>
</feature>
<evidence type="ECO:0000256" key="4">
    <source>
        <dbReference type="ARBA" id="ARBA00022692"/>
    </source>
</evidence>
<dbReference type="Pfam" id="PF00375">
    <property type="entry name" value="SDF"/>
    <property type="match status" value="1"/>
</dbReference>
<keyword evidence="3" id="KW-1003">Cell membrane</keyword>
<keyword evidence="2" id="KW-0813">Transport</keyword>
<dbReference type="PANTHER" id="PTHR42865">
    <property type="entry name" value="PROTON/GLUTAMATE-ASPARTATE SYMPORTER"/>
    <property type="match status" value="1"/>
</dbReference>
<protein>
    <submittedName>
        <fullName evidence="8">Na+/H+-dicarboxylate symporter</fullName>
    </submittedName>
</protein>
<evidence type="ECO:0000256" key="3">
    <source>
        <dbReference type="ARBA" id="ARBA00022475"/>
    </source>
</evidence>
<accession>A0ABV2GDC9</accession>
<evidence type="ECO:0000256" key="1">
    <source>
        <dbReference type="ARBA" id="ARBA00004651"/>
    </source>
</evidence>
<feature type="transmembrane region" description="Helical" evidence="7">
    <location>
        <begin position="353"/>
        <end position="373"/>
    </location>
</feature>
<evidence type="ECO:0000313" key="9">
    <source>
        <dbReference type="Proteomes" id="UP001549099"/>
    </source>
</evidence>
<feature type="transmembrane region" description="Helical" evidence="7">
    <location>
        <begin position="80"/>
        <end position="102"/>
    </location>
</feature>
<feature type="transmembrane region" description="Helical" evidence="7">
    <location>
        <begin position="194"/>
        <end position="215"/>
    </location>
</feature>
<keyword evidence="4 7" id="KW-0812">Transmembrane</keyword>
<sequence>MGVIWRFYRDRSFILKMTVGFVLGIVVGLIFGPSAKVLSPLGELLLRLLNLIVIPLVVFTLIAAVDQLNPQKLGRIGGKVFVYYMFTTAIAIVFGIVIALLVKPGTGLSLPDAKVDIPEHSSMLDTLLGIVPENLFSSLVSSDILGIIFVAVVVGLSISSMTHSGEERIRKMGNLLSELTVSLSELTFRILNGILQYAPIGIFAIAASAIGSQGLQTLISLGKLTGVIYIGIALQFIFVYFLMLKIFGVHIRQFLANTKEAIATAFMTSSSLGTLPVTMRSASRAGISNEVASFSLPLGATVNMDGAAIRLGASVVFAADIMGLNLGFSAILGIIVTGTLASVGTAGVPGAGLIALSIVLTQAGLPIQVVALVAGVDAILGMGATACNVTGDLVGAAIVDKSERRKLSAASSEA</sequence>
<dbReference type="Gene3D" id="1.10.3860.10">
    <property type="entry name" value="Sodium:dicarboxylate symporter"/>
    <property type="match status" value="1"/>
</dbReference>
<reference evidence="8 9" key="1">
    <citation type="submission" date="2024-06" db="EMBL/GenBank/DDBJ databases">
        <title>Genomic Encyclopedia of Type Strains, Phase IV (KMG-IV): sequencing the most valuable type-strain genomes for metagenomic binning, comparative biology and taxonomic classification.</title>
        <authorList>
            <person name="Goeker M."/>
        </authorList>
    </citation>
    <scope>NUCLEOTIDE SEQUENCE [LARGE SCALE GENOMIC DNA]</scope>
    <source>
        <strain evidence="8 9">DSM 26128</strain>
    </source>
</reference>
<keyword evidence="6 7" id="KW-0472">Membrane</keyword>
<evidence type="ECO:0000256" key="6">
    <source>
        <dbReference type="ARBA" id="ARBA00023136"/>
    </source>
</evidence>
<evidence type="ECO:0000256" key="2">
    <source>
        <dbReference type="ARBA" id="ARBA00022448"/>
    </source>
</evidence>
<feature type="transmembrane region" description="Helical" evidence="7">
    <location>
        <begin position="144"/>
        <end position="162"/>
    </location>
</feature>
<name>A0ABV2GDC9_9BACL</name>
<evidence type="ECO:0000256" key="5">
    <source>
        <dbReference type="ARBA" id="ARBA00022989"/>
    </source>
</evidence>
<dbReference type="InterPro" id="IPR001991">
    <property type="entry name" value="Na-dicarboxylate_symporter"/>
</dbReference>
<feature type="transmembrane region" description="Helical" evidence="7">
    <location>
        <begin position="227"/>
        <end position="249"/>
    </location>
</feature>
<dbReference type="SUPFAM" id="SSF118215">
    <property type="entry name" value="Proton glutamate symport protein"/>
    <property type="match status" value="1"/>
</dbReference>
<dbReference type="PANTHER" id="PTHR42865:SF7">
    <property type="entry name" value="PROTON_GLUTAMATE-ASPARTATE SYMPORTER"/>
    <property type="match status" value="1"/>
</dbReference>
<evidence type="ECO:0000256" key="7">
    <source>
        <dbReference type="SAM" id="Phobius"/>
    </source>
</evidence>
<dbReference type="PRINTS" id="PR00173">
    <property type="entry name" value="EDTRNSPORT"/>
</dbReference>
<keyword evidence="5 7" id="KW-1133">Transmembrane helix</keyword>
<keyword evidence="9" id="KW-1185">Reference proteome</keyword>
<gene>
    <name evidence="8" type="ORF">ABID49_002226</name>
</gene>
<dbReference type="EMBL" id="JBEPLW010000020">
    <property type="protein sequence ID" value="MET3576310.1"/>
    <property type="molecule type" value="Genomic_DNA"/>
</dbReference>
<organism evidence="8 9">
    <name type="scientific">Bhargavaea ullalensis</name>
    <dbReference type="NCBI Taxonomy" id="1265685"/>
    <lineage>
        <taxon>Bacteria</taxon>
        <taxon>Bacillati</taxon>
        <taxon>Bacillota</taxon>
        <taxon>Bacilli</taxon>
        <taxon>Bacillales</taxon>
        <taxon>Caryophanaceae</taxon>
        <taxon>Bhargavaea</taxon>
    </lineage>
</organism>
<dbReference type="Proteomes" id="UP001549099">
    <property type="component" value="Unassembled WGS sequence"/>
</dbReference>
<comment type="subcellular location">
    <subcellularLocation>
        <location evidence="1">Cell membrane</location>
        <topology evidence="1">Multi-pass membrane protein</topology>
    </subcellularLocation>
</comment>
<feature type="transmembrane region" description="Helical" evidence="7">
    <location>
        <begin position="44"/>
        <end position="68"/>
    </location>
</feature>